<evidence type="ECO:0000313" key="12">
    <source>
        <dbReference type="Proteomes" id="UP000746741"/>
    </source>
</evidence>
<accession>A0A9X9WJY9</accession>
<sequence length="463" mass="52658">MRLTLIHPCIGRRAGDKRYLRTWQMQPLPAAMIAGLTPQDVDVRFYDDRMEAIPYDEPTDLVAISVETYTARRAYQIASAYRRRGVPVVMGGFHATLCPDEVAQYADIVVIGEAEDLWAGIVDDVQAGTWRRRYRAPCRPRLGFARPDRRIFSGKHYLNVQLVEAGRGCHFRCEFCAIQSFFSGTQNRRPVDAILSEIADIGRKRDLYFFVDDNITSNMDDAKEFYRALIPLGIRWVSQASINAAHDEEFLDLISRAGCQGVLIGFESLDRESLRAMGKGFNLMGGGYEKAMANLRRFGIRLYGTFIFGYDHDTPDSFDAAVDFAMRHRMFIAAFNHLTPFPGTPLYARLQQEGRLISDAWWLDPDYHYNQLPFRPAKMTPDEVHENCVRARARFFSLPNIARRMVDGTNCRTAFMLKTFLATNLMLGREVFQRDQLPLGDAGCEWPLEPVGAAGSGEWRNAS</sequence>
<dbReference type="EMBL" id="JAAVUP010000017">
    <property type="protein sequence ID" value="NKE19993.1"/>
    <property type="molecule type" value="Genomic_DNA"/>
</dbReference>
<name>A0A9X9WJY9_9PROT</name>
<dbReference type="SFLD" id="SFLDS00029">
    <property type="entry name" value="Radical_SAM"/>
    <property type="match status" value="1"/>
</dbReference>
<dbReference type="RefSeq" id="WP_168043903.1">
    <property type="nucleotide sequence ID" value="NZ_JAAEDK010000034.1"/>
</dbReference>
<dbReference type="InterPro" id="IPR058240">
    <property type="entry name" value="rSAM_sf"/>
</dbReference>
<evidence type="ECO:0000256" key="3">
    <source>
        <dbReference type="ARBA" id="ARBA00022679"/>
    </source>
</evidence>
<dbReference type="GO" id="GO:0005829">
    <property type="term" value="C:cytosol"/>
    <property type="evidence" value="ECO:0007669"/>
    <property type="project" value="TreeGrafter"/>
</dbReference>
<evidence type="ECO:0000256" key="1">
    <source>
        <dbReference type="ARBA" id="ARBA00001966"/>
    </source>
</evidence>
<reference evidence="11 12" key="2">
    <citation type="submission" date="2020-02" db="EMBL/GenBank/DDBJ databases">
        <authorList>
            <person name="Sun Q."/>
            <person name="Inoue M."/>
        </authorList>
    </citation>
    <scope>NUCLEOTIDE SEQUENCE [LARGE SCALE GENOMIC DNA]</scope>
    <source>
        <strain evidence="11 12">KCTC 22478</strain>
    </source>
</reference>
<protein>
    <submittedName>
        <fullName evidence="10">B12-binding domain-containing radical SAM protein</fullName>
    </submittedName>
</protein>
<feature type="domain" description="Radical SAM core" evidence="9">
    <location>
        <begin position="152"/>
        <end position="375"/>
    </location>
</feature>
<comment type="caution">
    <text evidence="10">The sequence shown here is derived from an EMBL/GenBank/DDBJ whole genome shotgun (WGS) entry which is preliminary data.</text>
</comment>
<evidence type="ECO:0000313" key="10">
    <source>
        <dbReference type="EMBL" id="MBR0660649.1"/>
    </source>
</evidence>
<dbReference type="InterPro" id="IPR006638">
    <property type="entry name" value="Elp3/MiaA/NifB-like_rSAM"/>
</dbReference>
<reference evidence="10" key="3">
    <citation type="journal article" date="2021" name="Syst. Appl. Microbiol.">
        <title>Roseomonas hellenica sp. nov., isolated from roots of wild-growing Alkanna tinctoria.</title>
        <authorList>
            <person name="Rat A."/>
            <person name="Naranjo H.D."/>
            <person name="Lebbe L."/>
            <person name="Cnockaert M."/>
            <person name="Krigas N."/>
            <person name="Grigoriadou K."/>
            <person name="Maloupa E."/>
            <person name="Willems A."/>
        </authorList>
    </citation>
    <scope>NUCLEOTIDE SEQUENCE</scope>
    <source>
        <strain evidence="10">LMG 31161</strain>
    </source>
</reference>
<keyword evidence="5" id="KW-0479">Metal-binding</keyword>
<feature type="domain" description="B12-binding" evidence="8">
    <location>
        <begin position="5"/>
        <end position="132"/>
    </location>
</feature>
<dbReference type="Proteomes" id="UP000746741">
    <property type="component" value="Unassembled WGS sequence"/>
</dbReference>
<dbReference type="Pfam" id="PF04055">
    <property type="entry name" value="Radical_SAM"/>
    <property type="match status" value="1"/>
</dbReference>
<dbReference type="SMART" id="SM00729">
    <property type="entry name" value="Elp3"/>
    <property type="match status" value="1"/>
</dbReference>
<keyword evidence="6" id="KW-0408">Iron</keyword>
<dbReference type="SFLD" id="SFLDG01123">
    <property type="entry name" value="methyltransferase_(Class_B)"/>
    <property type="match status" value="1"/>
</dbReference>
<keyword evidence="3" id="KW-0808">Transferase</keyword>
<dbReference type="Gene3D" id="3.80.30.20">
    <property type="entry name" value="tm_1862 like domain"/>
    <property type="match status" value="1"/>
</dbReference>
<proteinExistence type="predicted"/>
<dbReference type="EMBL" id="JAAEDK010000034">
    <property type="protein sequence ID" value="MBR0660649.1"/>
    <property type="molecule type" value="Genomic_DNA"/>
</dbReference>
<evidence type="ECO:0000256" key="5">
    <source>
        <dbReference type="ARBA" id="ARBA00022723"/>
    </source>
</evidence>
<evidence type="ECO:0000259" key="8">
    <source>
        <dbReference type="PROSITE" id="PS51332"/>
    </source>
</evidence>
<dbReference type="InterPro" id="IPR006158">
    <property type="entry name" value="Cobalamin-bd"/>
</dbReference>
<dbReference type="InterPro" id="IPR023404">
    <property type="entry name" value="rSAM_horseshoe"/>
</dbReference>
<dbReference type="Gene3D" id="3.40.50.280">
    <property type="entry name" value="Cobalamin-binding domain"/>
    <property type="match status" value="1"/>
</dbReference>
<dbReference type="Proteomes" id="UP001138708">
    <property type="component" value="Unassembled WGS sequence"/>
</dbReference>
<keyword evidence="2" id="KW-0489">Methyltransferase</keyword>
<dbReference type="InterPro" id="IPR007197">
    <property type="entry name" value="rSAM"/>
</dbReference>
<dbReference type="GO" id="GO:0051539">
    <property type="term" value="F:4 iron, 4 sulfur cluster binding"/>
    <property type="evidence" value="ECO:0007669"/>
    <property type="project" value="UniProtKB-KW"/>
</dbReference>
<evidence type="ECO:0000313" key="13">
    <source>
        <dbReference type="Proteomes" id="UP001138708"/>
    </source>
</evidence>
<evidence type="ECO:0000256" key="2">
    <source>
        <dbReference type="ARBA" id="ARBA00022603"/>
    </source>
</evidence>
<dbReference type="GO" id="GO:0003824">
    <property type="term" value="F:catalytic activity"/>
    <property type="evidence" value="ECO:0007669"/>
    <property type="project" value="InterPro"/>
</dbReference>
<organism evidence="10 13">
    <name type="scientific">Neoroseomonas oryzicola</name>
    <dbReference type="NCBI Taxonomy" id="535904"/>
    <lineage>
        <taxon>Bacteria</taxon>
        <taxon>Pseudomonadati</taxon>
        <taxon>Pseudomonadota</taxon>
        <taxon>Alphaproteobacteria</taxon>
        <taxon>Acetobacterales</taxon>
        <taxon>Acetobacteraceae</taxon>
        <taxon>Neoroseomonas</taxon>
    </lineage>
</organism>
<keyword evidence="12" id="KW-1185">Reference proteome</keyword>
<dbReference type="SFLD" id="SFLDG01082">
    <property type="entry name" value="B12-binding_domain_containing"/>
    <property type="match status" value="1"/>
</dbReference>
<keyword evidence="7" id="KW-0411">Iron-sulfur</keyword>
<dbReference type="SUPFAM" id="SSF102114">
    <property type="entry name" value="Radical SAM enzymes"/>
    <property type="match status" value="1"/>
</dbReference>
<dbReference type="PANTHER" id="PTHR43409">
    <property type="entry name" value="ANAEROBIC MAGNESIUM-PROTOPORPHYRIN IX MONOMETHYL ESTER CYCLASE-RELATED"/>
    <property type="match status" value="1"/>
</dbReference>
<evidence type="ECO:0000256" key="7">
    <source>
        <dbReference type="ARBA" id="ARBA00023014"/>
    </source>
</evidence>
<dbReference type="InterPro" id="IPR034466">
    <property type="entry name" value="Methyltransferase_Class_B"/>
</dbReference>
<dbReference type="CDD" id="cd01335">
    <property type="entry name" value="Radical_SAM"/>
    <property type="match status" value="1"/>
</dbReference>
<dbReference type="Pfam" id="PF02310">
    <property type="entry name" value="B12-binding"/>
    <property type="match status" value="1"/>
</dbReference>
<evidence type="ECO:0000256" key="4">
    <source>
        <dbReference type="ARBA" id="ARBA00022691"/>
    </source>
</evidence>
<comment type="cofactor">
    <cofactor evidence="1">
        <name>[4Fe-4S] cluster</name>
        <dbReference type="ChEBI" id="CHEBI:49883"/>
    </cofactor>
</comment>
<evidence type="ECO:0000313" key="11">
    <source>
        <dbReference type="EMBL" id="NKE19993.1"/>
    </source>
</evidence>
<dbReference type="AlphaFoldDB" id="A0A9X9WJY9"/>
<dbReference type="PANTHER" id="PTHR43409:SF7">
    <property type="entry name" value="BLL1977 PROTEIN"/>
    <property type="match status" value="1"/>
</dbReference>
<evidence type="ECO:0000259" key="9">
    <source>
        <dbReference type="PROSITE" id="PS51918"/>
    </source>
</evidence>
<keyword evidence="4" id="KW-0949">S-adenosyl-L-methionine</keyword>
<dbReference type="PROSITE" id="PS51918">
    <property type="entry name" value="RADICAL_SAM"/>
    <property type="match status" value="1"/>
</dbReference>
<reference evidence="10" key="1">
    <citation type="submission" date="2020-01" db="EMBL/GenBank/DDBJ databases">
        <authorList>
            <person name="Rat A."/>
        </authorList>
    </citation>
    <scope>NUCLEOTIDE SEQUENCE</scope>
    <source>
        <strain evidence="10">LMG 31161</strain>
    </source>
</reference>
<dbReference type="PROSITE" id="PS51332">
    <property type="entry name" value="B12_BINDING"/>
    <property type="match status" value="1"/>
</dbReference>
<dbReference type="InterPro" id="IPR051198">
    <property type="entry name" value="BchE-like"/>
</dbReference>
<dbReference type="GO" id="GO:0031419">
    <property type="term" value="F:cobalamin binding"/>
    <property type="evidence" value="ECO:0007669"/>
    <property type="project" value="InterPro"/>
</dbReference>
<dbReference type="GO" id="GO:0046872">
    <property type="term" value="F:metal ion binding"/>
    <property type="evidence" value="ECO:0007669"/>
    <property type="project" value="UniProtKB-KW"/>
</dbReference>
<gene>
    <name evidence="11" type="ORF">GWK15_23760</name>
    <name evidence="10" type="ORF">GXW75_15435</name>
</gene>
<evidence type="ECO:0000256" key="6">
    <source>
        <dbReference type="ARBA" id="ARBA00023004"/>
    </source>
</evidence>